<organism evidence="2 3">
    <name type="scientific">Salinisphaera japonica YTM-1</name>
    <dbReference type="NCBI Taxonomy" id="1209778"/>
    <lineage>
        <taxon>Bacteria</taxon>
        <taxon>Pseudomonadati</taxon>
        <taxon>Pseudomonadota</taxon>
        <taxon>Gammaproteobacteria</taxon>
        <taxon>Salinisphaerales</taxon>
        <taxon>Salinisphaeraceae</taxon>
        <taxon>Salinisphaera</taxon>
    </lineage>
</organism>
<protein>
    <submittedName>
        <fullName evidence="2">Uncharacterized protein</fullName>
    </submittedName>
</protein>
<sequence>MTQLDDTQTREHESQAADAADEAELAALEHQVKQRKKP</sequence>
<dbReference type="Proteomes" id="UP000285310">
    <property type="component" value="Unassembled WGS sequence"/>
</dbReference>
<gene>
    <name evidence="2" type="ORF">SAJA_02645</name>
</gene>
<dbReference type="InParanoid" id="A0A423Q0Q4"/>
<name>A0A423Q0Q4_9GAMM</name>
<evidence type="ECO:0000256" key="1">
    <source>
        <dbReference type="SAM" id="MobiDB-lite"/>
    </source>
</evidence>
<evidence type="ECO:0000313" key="3">
    <source>
        <dbReference type="Proteomes" id="UP000285310"/>
    </source>
</evidence>
<reference evidence="2 3" key="1">
    <citation type="submission" date="2013-10" db="EMBL/GenBank/DDBJ databases">
        <title>Salinisphaera japonica YTM-1 Genome Sequencing.</title>
        <authorList>
            <person name="Lai Q."/>
            <person name="Li C."/>
            <person name="Shao Z."/>
        </authorList>
    </citation>
    <scope>NUCLEOTIDE SEQUENCE [LARGE SCALE GENOMIC DNA]</scope>
    <source>
        <strain evidence="2 3">YTM-1</strain>
    </source>
</reference>
<feature type="region of interest" description="Disordered" evidence="1">
    <location>
        <begin position="1"/>
        <end position="23"/>
    </location>
</feature>
<dbReference type="EMBL" id="AYKG01000005">
    <property type="protein sequence ID" value="ROO31452.1"/>
    <property type="molecule type" value="Genomic_DNA"/>
</dbReference>
<accession>A0A423Q0Q4</accession>
<dbReference type="AlphaFoldDB" id="A0A423Q0Q4"/>
<proteinExistence type="predicted"/>
<keyword evidence="3" id="KW-1185">Reference proteome</keyword>
<evidence type="ECO:0000313" key="2">
    <source>
        <dbReference type="EMBL" id="ROO31452.1"/>
    </source>
</evidence>
<comment type="caution">
    <text evidence="2">The sequence shown here is derived from an EMBL/GenBank/DDBJ whole genome shotgun (WGS) entry which is preliminary data.</text>
</comment>